<organism evidence="3">
    <name type="scientific">uncultured Solirubrobacteraceae bacterium</name>
    <dbReference type="NCBI Taxonomy" id="1162706"/>
    <lineage>
        <taxon>Bacteria</taxon>
        <taxon>Bacillati</taxon>
        <taxon>Actinomycetota</taxon>
        <taxon>Thermoleophilia</taxon>
        <taxon>Solirubrobacterales</taxon>
        <taxon>Solirubrobacteraceae</taxon>
        <taxon>environmental samples</taxon>
    </lineage>
</organism>
<dbReference type="InterPro" id="IPR036890">
    <property type="entry name" value="HATPase_C_sf"/>
</dbReference>
<name>A0A6J4TV79_9ACTN</name>
<accession>A0A6J4TV79</accession>
<feature type="domain" description="Histidine kinase/HSP90-like ATPase" evidence="2">
    <location>
        <begin position="12"/>
        <end position="127"/>
    </location>
</feature>
<dbReference type="CDD" id="cd16936">
    <property type="entry name" value="HATPase_RsbW-like"/>
    <property type="match status" value="1"/>
</dbReference>
<proteinExistence type="predicted"/>
<keyword evidence="1" id="KW-0723">Serine/threonine-protein kinase</keyword>
<evidence type="ECO:0000259" key="2">
    <source>
        <dbReference type="Pfam" id="PF13581"/>
    </source>
</evidence>
<dbReference type="PANTHER" id="PTHR35526">
    <property type="entry name" value="ANTI-SIGMA-F FACTOR RSBW-RELATED"/>
    <property type="match status" value="1"/>
</dbReference>
<evidence type="ECO:0000256" key="1">
    <source>
        <dbReference type="ARBA" id="ARBA00022527"/>
    </source>
</evidence>
<dbReference type="AlphaFoldDB" id="A0A6J4TV79"/>
<dbReference type="InterPro" id="IPR050267">
    <property type="entry name" value="Anti-sigma-factor_SerPK"/>
</dbReference>
<dbReference type="InterPro" id="IPR003594">
    <property type="entry name" value="HATPase_dom"/>
</dbReference>
<gene>
    <name evidence="3" type="ORF">AVDCRST_MAG30-3959</name>
</gene>
<protein>
    <recommendedName>
        <fullName evidence="2">Histidine kinase/HSP90-like ATPase domain-containing protein</fullName>
    </recommendedName>
</protein>
<dbReference type="EMBL" id="CADCVS010000521">
    <property type="protein sequence ID" value="CAA9533008.1"/>
    <property type="molecule type" value="Genomic_DNA"/>
</dbReference>
<keyword evidence="1" id="KW-0808">Transferase</keyword>
<keyword evidence="1" id="KW-0418">Kinase</keyword>
<sequence>MTTDAVKRWSLEAVPATVPFLRAEVTDFAKAAGVAETPLVHVRLALTEALTNAVIHGYGDDGAPGTVDLEVTITGADIRVVVADNGRGMRPRVGSAGIGIGLPLISAVAESVEIQAREPQGTELHIRFAR</sequence>
<dbReference type="Gene3D" id="3.30.565.10">
    <property type="entry name" value="Histidine kinase-like ATPase, C-terminal domain"/>
    <property type="match status" value="1"/>
</dbReference>
<dbReference type="SUPFAM" id="SSF55874">
    <property type="entry name" value="ATPase domain of HSP90 chaperone/DNA topoisomerase II/histidine kinase"/>
    <property type="match status" value="1"/>
</dbReference>
<dbReference type="PANTHER" id="PTHR35526:SF3">
    <property type="entry name" value="ANTI-SIGMA-F FACTOR RSBW"/>
    <property type="match status" value="1"/>
</dbReference>
<evidence type="ECO:0000313" key="3">
    <source>
        <dbReference type="EMBL" id="CAA9533008.1"/>
    </source>
</evidence>
<dbReference type="GO" id="GO:0004674">
    <property type="term" value="F:protein serine/threonine kinase activity"/>
    <property type="evidence" value="ECO:0007669"/>
    <property type="project" value="UniProtKB-KW"/>
</dbReference>
<reference evidence="3" key="1">
    <citation type="submission" date="2020-02" db="EMBL/GenBank/DDBJ databases">
        <authorList>
            <person name="Meier V. D."/>
        </authorList>
    </citation>
    <scope>NUCLEOTIDE SEQUENCE</scope>
    <source>
        <strain evidence="3">AVDCRST_MAG30</strain>
    </source>
</reference>
<dbReference type="Pfam" id="PF13581">
    <property type="entry name" value="HATPase_c_2"/>
    <property type="match status" value="1"/>
</dbReference>